<organism evidence="2 3">
    <name type="scientific">Dactylosporangium fulvum</name>
    <dbReference type="NCBI Taxonomy" id="53359"/>
    <lineage>
        <taxon>Bacteria</taxon>
        <taxon>Bacillati</taxon>
        <taxon>Actinomycetota</taxon>
        <taxon>Actinomycetes</taxon>
        <taxon>Micromonosporales</taxon>
        <taxon>Micromonosporaceae</taxon>
        <taxon>Dactylosporangium</taxon>
    </lineage>
</organism>
<proteinExistence type="predicted"/>
<dbReference type="EMBL" id="CP073720">
    <property type="protein sequence ID" value="UWP87146.1"/>
    <property type="molecule type" value="Genomic_DNA"/>
</dbReference>
<evidence type="ECO:0000256" key="1">
    <source>
        <dbReference type="SAM" id="MobiDB-lite"/>
    </source>
</evidence>
<name>A0ABY5WE39_9ACTN</name>
<evidence type="ECO:0000313" key="3">
    <source>
        <dbReference type="Proteomes" id="UP001059617"/>
    </source>
</evidence>
<dbReference type="Proteomes" id="UP001059617">
    <property type="component" value="Chromosome"/>
</dbReference>
<evidence type="ECO:0000313" key="2">
    <source>
        <dbReference type="EMBL" id="UWP87146.1"/>
    </source>
</evidence>
<sequence length="40" mass="4266">MPLSAAIVGAAIRHRQRAPDEYVTCGPDHRRTAQHGGPAT</sequence>
<reference evidence="2" key="1">
    <citation type="submission" date="2021-04" db="EMBL/GenBank/DDBJ databases">
        <authorList>
            <person name="Hartkoorn R.C."/>
            <person name="Beaudoing E."/>
            <person name="Hot D."/>
        </authorList>
    </citation>
    <scope>NUCLEOTIDE SEQUENCE</scope>
    <source>
        <strain evidence="2">NRRL B-16292</strain>
    </source>
</reference>
<dbReference type="RefSeq" id="WP_259867041.1">
    <property type="nucleotide sequence ID" value="NZ_BAAAST010000123.1"/>
</dbReference>
<reference evidence="2" key="2">
    <citation type="submission" date="2022-09" db="EMBL/GenBank/DDBJ databases">
        <title>Biosynthetic gene clusters of Dactylosporangioum fulvum.</title>
        <authorList>
            <person name="Caradec T."/>
        </authorList>
    </citation>
    <scope>NUCLEOTIDE SEQUENCE</scope>
    <source>
        <strain evidence="2">NRRL B-16292</strain>
    </source>
</reference>
<protein>
    <submittedName>
        <fullName evidence="2">Uncharacterized protein</fullName>
    </submittedName>
</protein>
<feature type="region of interest" description="Disordered" evidence="1">
    <location>
        <begin position="19"/>
        <end position="40"/>
    </location>
</feature>
<gene>
    <name evidence="2" type="ORF">Dfulv_24045</name>
</gene>
<keyword evidence="3" id="KW-1185">Reference proteome</keyword>
<accession>A0ABY5WE39</accession>